<dbReference type="GO" id="GO:0051028">
    <property type="term" value="P:mRNA transport"/>
    <property type="evidence" value="ECO:0007669"/>
    <property type="project" value="UniProtKB-KW"/>
</dbReference>
<evidence type="ECO:0000256" key="3">
    <source>
        <dbReference type="ARBA" id="ARBA00022448"/>
    </source>
</evidence>
<dbReference type="EMBL" id="DQ490251">
    <property type="protein sequence ID" value="ABF38951.1"/>
    <property type="molecule type" value="Genomic_DNA"/>
</dbReference>
<protein>
    <recommendedName>
        <fullName evidence="10">Dynein light chain</fullName>
    </recommendedName>
</protein>
<dbReference type="SUPFAM" id="SSF54648">
    <property type="entry name" value="DLC"/>
    <property type="match status" value="1"/>
</dbReference>
<proteinExistence type="inferred from homology"/>
<evidence type="ECO:0000256" key="1">
    <source>
        <dbReference type="ARBA" id="ARBA00004123"/>
    </source>
</evidence>
<evidence type="ECO:0000256" key="2">
    <source>
        <dbReference type="ARBA" id="ARBA00004245"/>
    </source>
</evidence>
<keyword evidence="3" id="KW-0813">Transport</keyword>
<dbReference type="Gene3D" id="3.30.740.10">
    <property type="entry name" value="Protein Inhibitor Of Neuronal Nitric Oxide Synthase"/>
    <property type="match status" value="1"/>
</dbReference>
<keyword evidence="7" id="KW-0653">Protein transport</keyword>
<keyword evidence="6" id="KW-0509">mRNA transport</keyword>
<dbReference type="SMART" id="SM01375">
    <property type="entry name" value="Dynein_light"/>
    <property type="match status" value="1"/>
</dbReference>
<keyword evidence="5 10" id="KW-0493">Microtubule</keyword>
<keyword evidence="10" id="KW-0505">Motor protein</keyword>
<dbReference type="GO" id="GO:0005634">
    <property type="term" value="C:nucleus"/>
    <property type="evidence" value="ECO:0007669"/>
    <property type="project" value="UniProtKB-SubCell"/>
</dbReference>
<evidence type="ECO:0000256" key="6">
    <source>
        <dbReference type="ARBA" id="ARBA00022816"/>
    </source>
</evidence>
<organism evidence="11">
    <name type="scientific">Tetrahymena thermophila</name>
    <dbReference type="NCBI Taxonomy" id="5911"/>
    <lineage>
        <taxon>Eukaryota</taxon>
        <taxon>Sar</taxon>
        <taxon>Alveolata</taxon>
        <taxon>Ciliophora</taxon>
        <taxon>Intramacronucleata</taxon>
        <taxon>Oligohymenophorea</taxon>
        <taxon>Hymenostomatida</taxon>
        <taxon>Tetrahymenina</taxon>
        <taxon>Tetrahymenidae</taxon>
        <taxon>Tetrahymena</taxon>
    </lineage>
</organism>
<evidence type="ECO:0000256" key="8">
    <source>
        <dbReference type="ARBA" id="ARBA00023212"/>
    </source>
</evidence>
<keyword evidence="8 10" id="KW-0206">Cytoskeleton</keyword>
<name>Q1HFW3_TETTH</name>
<comment type="subcellular location">
    <subcellularLocation>
        <location evidence="2 10">Cytoplasm</location>
        <location evidence="2 10">Cytoskeleton</location>
    </subcellularLocation>
    <subcellularLocation>
        <location evidence="1">Nucleus</location>
    </subcellularLocation>
</comment>
<keyword evidence="10" id="KW-0243">Dynein</keyword>
<evidence type="ECO:0000256" key="4">
    <source>
        <dbReference type="ARBA" id="ARBA00022490"/>
    </source>
</evidence>
<evidence type="ECO:0000256" key="7">
    <source>
        <dbReference type="ARBA" id="ARBA00022927"/>
    </source>
</evidence>
<dbReference type="PANTHER" id="PTHR11886:SF35">
    <property type="entry name" value="DYNEIN LIGHT CHAIN"/>
    <property type="match status" value="1"/>
</dbReference>
<evidence type="ECO:0000256" key="10">
    <source>
        <dbReference type="RuleBase" id="RU365010"/>
    </source>
</evidence>
<dbReference type="GO" id="GO:0005868">
    <property type="term" value="C:cytoplasmic dynein complex"/>
    <property type="evidence" value="ECO:0007669"/>
    <property type="project" value="TreeGrafter"/>
</dbReference>
<dbReference type="InterPro" id="IPR037177">
    <property type="entry name" value="DLC_sf"/>
</dbReference>
<dbReference type="GO" id="GO:0007017">
    <property type="term" value="P:microtubule-based process"/>
    <property type="evidence" value="ECO:0007669"/>
    <property type="project" value="InterPro"/>
</dbReference>
<evidence type="ECO:0000256" key="9">
    <source>
        <dbReference type="ARBA" id="ARBA00023242"/>
    </source>
</evidence>
<dbReference type="InterPro" id="IPR001372">
    <property type="entry name" value="Dynein_light_chain_typ-1/2"/>
</dbReference>
<reference evidence="11" key="1">
    <citation type="submission" date="2006-04" db="EMBL/GenBank/DDBJ databases">
        <title>The Dynein Light Chain Family in Tetrahymena thermophila.</title>
        <authorList>
            <person name="Wilkes D.E."/>
            <person name="Rajagopalan V."/>
            <person name="Chan C.W.C."/>
            <person name="Kniazeva E."/>
            <person name="Wiedeman A.E."/>
            <person name="Asai D.J."/>
        </authorList>
    </citation>
    <scope>NUCLEOTIDE SEQUENCE</scope>
</reference>
<accession>Q1HFW3</accession>
<dbReference type="CDD" id="cd21452">
    <property type="entry name" value="DLC-like_DYNLL1_DYNLL2"/>
    <property type="match status" value="1"/>
</dbReference>
<keyword evidence="9" id="KW-0539">Nucleus</keyword>
<dbReference type="PANTHER" id="PTHR11886">
    <property type="entry name" value="DYNEIN LIGHT CHAIN"/>
    <property type="match status" value="1"/>
</dbReference>
<keyword evidence="4 10" id="KW-0963">Cytoplasm</keyword>
<sequence length="94" mass="11100">MEISKEDKGKPVVKALDMTEEMENDAYEVAKKALEKFSIEKDMAQYIKLEFDRLYSTSWHCIVGKQFGSYVSHDSKHYIYFYIGEMSFLLYKFG</sequence>
<dbReference type="FunFam" id="3.30.740.10:FF:000005">
    <property type="entry name" value="Dynein light chain"/>
    <property type="match status" value="1"/>
</dbReference>
<evidence type="ECO:0000313" key="11">
    <source>
        <dbReference type="EMBL" id="ABF38951.1"/>
    </source>
</evidence>
<dbReference type="Pfam" id="PF01221">
    <property type="entry name" value="Dynein_light"/>
    <property type="match status" value="1"/>
</dbReference>
<dbReference type="AlphaFoldDB" id="Q1HFW3"/>
<dbReference type="GO" id="GO:0015031">
    <property type="term" value="P:protein transport"/>
    <property type="evidence" value="ECO:0007669"/>
    <property type="project" value="UniProtKB-KW"/>
</dbReference>
<dbReference type="GO" id="GO:0005874">
    <property type="term" value="C:microtubule"/>
    <property type="evidence" value="ECO:0007669"/>
    <property type="project" value="UniProtKB-KW"/>
</dbReference>
<comment type="similarity">
    <text evidence="10">Belongs to the dynein light chain family.</text>
</comment>
<dbReference type="GO" id="GO:0045505">
    <property type="term" value="F:dynein intermediate chain binding"/>
    <property type="evidence" value="ECO:0007669"/>
    <property type="project" value="TreeGrafter"/>
</dbReference>
<evidence type="ECO:0000256" key="5">
    <source>
        <dbReference type="ARBA" id="ARBA00022701"/>
    </source>
</evidence>